<sequence length="281" mass="31229">MPLLGARINLTHRITLVMRVLLVVLAGPPRPSSRRSGPQPLDAPWRRLAPVWNASVRIHLPDRVICSLSPLSQFADPGPPFGRDARRCVTLVYADSSPLGMPACFPTRKGPTGRDAKSSTAAQIRAKRRNLGEPVPCADADRTRVSGGSRSGNPRNCWRTVEFQYNCYYIGNYISIKEISVNMFAFSMTSPAEVIRGLSQRMKRRRIDGGLTQKDLAARAGVSYGSIRLFEETGKISLGALVRVAFVLEGEAEFEHLFPPRPPKTIDDVVDRPVRQRVRRK</sequence>
<evidence type="ECO:0000313" key="4">
    <source>
        <dbReference type="Proteomes" id="UP000019443"/>
    </source>
</evidence>
<evidence type="ECO:0000313" key="3">
    <source>
        <dbReference type="EMBL" id="CDM61472.1"/>
    </source>
</evidence>
<geneLocation type="plasmid" evidence="3 4">
    <name>pLPU83d</name>
</geneLocation>
<evidence type="ECO:0000259" key="2">
    <source>
        <dbReference type="PROSITE" id="PS50943"/>
    </source>
</evidence>
<dbReference type="GO" id="GO:0003677">
    <property type="term" value="F:DNA binding"/>
    <property type="evidence" value="ECO:0007669"/>
    <property type="project" value="InterPro"/>
</dbReference>
<protein>
    <recommendedName>
        <fullName evidence="2">HTH cro/C1-type domain-containing protein</fullName>
    </recommendedName>
</protein>
<name>W6RK38_9HYPH</name>
<dbReference type="Gene3D" id="1.10.260.40">
    <property type="entry name" value="lambda repressor-like DNA-binding domains"/>
    <property type="match status" value="1"/>
</dbReference>
<dbReference type="InterPro" id="IPR001387">
    <property type="entry name" value="Cro/C1-type_HTH"/>
</dbReference>
<dbReference type="EMBL" id="HG916855">
    <property type="protein sequence ID" value="CDM61472.1"/>
    <property type="molecule type" value="Genomic_DNA"/>
</dbReference>
<evidence type="ECO:0000256" key="1">
    <source>
        <dbReference type="SAM" id="MobiDB-lite"/>
    </source>
</evidence>
<proteinExistence type="predicted"/>
<dbReference type="HOGENOM" id="CLU_989991_0_0_5"/>
<gene>
    <name evidence="3" type="ORF">LPU83_pLPU83d_0101</name>
</gene>
<dbReference type="PATRIC" id="fig|348824.6.peg.5692"/>
<feature type="domain" description="HTH cro/C1-type" evidence="2">
    <location>
        <begin position="202"/>
        <end position="231"/>
    </location>
</feature>
<keyword evidence="4" id="KW-1185">Reference proteome</keyword>
<dbReference type="SUPFAM" id="SSF47413">
    <property type="entry name" value="lambda repressor-like DNA-binding domains"/>
    <property type="match status" value="1"/>
</dbReference>
<feature type="region of interest" description="Disordered" evidence="1">
    <location>
        <begin position="126"/>
        <end position="151"/>
    </location>
</feature>
<dbReference type="PROSITE" id="PS50943">
    <property type="entry name" value="HTH_CROC1"/>
    <property type="match status" value="1"/>
</dbReference>
<accession>W6RK38</accession>
<dbReference type="Proteomes" id="UP000019443">
    <property type="component" value="Plasmid pLPU83d"/>
</dbReference>
<reference evidence="3" key="1">
    <citation type="submission" date="2013-11" db="EMBL/GenBank/DDBJ databases">
        <title>Draft genome sequence of the broad-host-range Rhizobium sp. LPU83 strain, a member of the low-genetic diversity Oregon-like Rhizobium sp. group.</title>
        <authorList>
            <person name="Wibberg D."/>
            <person name="Puehler A."/>
            <person name="Schlueter A."/>
        </authorList>
    </citation>
    <scope>NUCLEOTIDE SEQUENCE [LARGE SCALE GENOMIC DNA]</scope>
    <source>
        <strain evidence="3">LPU83</strain>
        <plasmid evidence="3">pLPU83d</plasmid>
    </source>
</reference>
<dbReference type="InterPro" id="IPR010982">
    <property type="entry name" value="Lambda_DNA-bd_dom_sf"/>
</dbReference>
<dbReference type="KEGG" id="rhl:LPU83_pLPU83d_0101"/>
<organism evidence="3 4">
    <name type="scientific">Rhizobium favelukesii</name>
    <dbReference type="NCBI Taxonomy" id="348824"/>
    <lineage>
        <taxon>Bacteria</taxon>
        <taxon>Pseudomonadati</taxon>
        <taxon>Pseudomonadota</taxon>
        <taxon>Alphaproteobacteria</taxon>
        <taxon>Hyphomicrobiales</taxon>
        <taxon>Rhizobiaceae</taxon>
        <taxon>Rhizobium/Agrobacterium group</taxon>
        <taxon>Rhizobium</taxon>
    </lineage>
</organism>
<keyword evidence="3" id="KW-0614">Plasmid</keyword>
<dbReference type="CDD" id="cd00093">
    <property type="entry name" value="HTH_XRE"/>
    <property type="match status" value="1"/>
</dbReference>
<dbReference type="AlphaFoldDB" id="W6RK38"/>